<comment type="caution">
    <text evidence="7">The sequence shown here is derived from an EMBL/GenBank/DDBJ whole genome shotgun (WGS) entry which is preliminary data.</text>
</comment>
<accession>A0A8H7K8L2</accession>
<evidence type="ECO:0000256" key="1">
    <source>
        <dbReference type="ARBA" id="ARBA00022723"/>
    </source>
</evidence>
<dbReference type="GO" id="GO:0003677">
    <property type="term" value="F:DNA binding"/>
    <property type="evidence" value="ECO:0007669"/>
    <property type="project" value="InterPro"/>
</dbReference>
<organism evidence="7 8">
    <name type="scientific">Bionectria ochroleuca</name>
    <name type="common">Gliocladium roseum</name>
    <dbReference type="NCBI Taxonomy" id="29856"/>
    <lineage>
        <taxon>Eukaryota</taxon>
        <taxon>Fungi</taxon>
        <taxon>Dikarya</taxon>
        <taxon>Ascomycota</taxon>
        <taxon>Pezizomycotina</taxon>
        <taxon>Sordariomycetes</taxon>
        <taxon>Hypocreomycetidae</taxon>
        <taxon>Hypocreales</taxon>
        <taxon>Bionectriaceae</taxon>
        <taxon>Clonostachys</taxon>
    </lineage>
</organism>
<keyword evidence="3" id="KW-0804">Transcription</keyword>
<evidence type="ECO:0000256" key="2">
    <source>
        <dbReference type="ARBA" id="ARBA00023015"/>
    </source>
</evidence>
<dbReference type="SMART" id="SM00906">
    <property type="entry name" value="Fungal_trans"/>
    <property type="match status" value="1"/>
</dbReference>
<dbReference type="InterPro" id="IPR036864">
    <property type="entry name" value="Zn2-C6_fun-type_DNA-bd_sf"/>
</dbReference>
<name>A0A8H7K8L2_BIOOC</name>
<dbReference type="PROSITE" id="PS00463">
    <property type="entry name" value="ZN2_CY6_FUNGAL_1"/>
    <property type="match status" value="1"/>
</dbReference>
<dbReference type="GO" id="GO:0006351">
    <property type="term" value="P:DNA-templated transcription"/>
    <property type="evidence" value="ECO:0007669"/>
    <property type="project" value="InterPro"/>
</dbReference>
<dbReference type="InterPro" id="IPR007219">
    <property type="entry name" value="XnlR_reg_dom"/>
</dbReference>
<keyword evidence="4" id="KW-0539">Nucleus</keyword>
<dbReference type="CDD" id="cd00067">
    <property type="entry name" value="GAL4"/>
    <property type="match status" value="1"/>
</dbReference>
<dbReference type="SUPFAM" id="SSF57701">
    <property type="entry name" value="Zn2/Cys6 DNA-binding domain"/>
    <property type="match status" value="1"/>
</dbReference>
<dbReference type="SMART" id="SM00066">
    <property type="entry name" value="GAL4"/>
    <property type="match status" value="1"/>
</dbReference>
<dbReference type="PROSITE" id="PS50048">
    <property type="entry name" value="ZN2_CY6_FUNGAL_2"/>
    <property type="match status" value="1"/>
</dbReference>
<dbReference type="InterPro" id="IPR051127">
    <property type="entry name" value="Fungal_SecMet_Regulators"/>
</dbReference>
<reference evidence="7" key="1">
    <citation type="submission" date="2020-10" db="EMBL/GenBank/DDBJ databases">
        <title>High-Quality Genome Resource of Clonostachys rosea strain S41 by Oxford Nanopore Long-Read Sequencing.</title>
        <authorList>
            <person name="Wang H."/>
        </authorList>
    </citation>
    <scope>NUCLEOTIDE SEQUENCE</scope>
    <source>
        <strain evidence="7">S41</strain>
    </source>
</reference>
<evidence type="ECO:0000256" key="3">
    <source>
        <dbReference type="ARBA" id="ARBA00023163"/>
    </source>
</evidence>
<dbReference type="CDD" id="cd12148">
    <property type="entry name" value="fungal_TF_MHR"/>
    <property type="match status" value="1"/>
</dbReference>
<dbReference type="Pfam" id="PF04082">
    <property type="entry name" value="Fungal_trans"/>
    <property type="match status" value="1"/>
</dbReference>
<dbReference type="InterPro" id="IPR001138">
    <property type="entry name" value="Zn2Cys6_DnaBD"/>
</dbReference>
<protein>
    <recommendedName>
        <fullName evidence="6">Zn(2)-C6 fungal-type domain-containing protein</fullName>
    </recommendedName>
</protein>
<dbReference type="GO" id="GO:0000981">
    <property type="term" value="F:DNA-binding transcription factor activity, RNA polymerase II-specific"/>
    <property type="evidence" value="ECO:0007669"/>
    <property type="project" value="InterPro"/>
</dbReference>
<dbReference type="Gene3D" id="4.10.240.10">
    <property type="entry name" value="Zn(2)-C6 fungal-type DNA-binding domain"/>
    <property type="match status" value="1"/>
</dbReference>
<proteinExistence type="predicted"/>
<dbReference type="Pfam" id="PF00172">
    <property type="entry name" value="Zn_clus"/>
    <property type="match status" value="1"/>
</dbReference>
<evidence type="ECO:0000313" key="8">
    <source>
        <dbReference type="Proteomes" id="UP000616885"/>
    </source>
</evidence>
<feature type="domain" description="Zn(2)-C6 fungal-type" evidence="6">
    <location>
        <begin position="11"/>
        <end position="40"/>
    </location>
</feature>
<keyword evidence="1" id="KW-0479">Metal-binding</keyword>
<dbReference type="PANTHER" id="PTHR47424:SF6">
    <property type="entry name" value="PROLINE UTILIZATION TRANS-ACTIVATOR"/>
    <property type="match status" value="1"/>
</dbReference>
<sequence length="614" mass="68984">MGKFKGRNAVACIPCHSQKVKCNGEAPCERCLQKGRECTYPERKPKLVSVSENYISELERNAGRAQNSESSSGRAASASNTNTGLVFEIMLPESGIALKNTRLDGESSTERFVHQLKELALSEISTSNQTTSSIDYASLHGKHDDTLPDLTIRLPPMPLAINLFEKFEEVFYKQQEMDCLASLVFALASTFMYEQDSHGPNTCTKISTPGADASWETPLPPGFGLFEQARKLLVTFSENPSTEDIEILNLMAFYCYTLNRRKTAFLYTSQSMALAKLLQLDKPSPPLVAESLLRNNENALAIEHRKRLWWTCFLMDRMISAELGLTPTEAIFPADNAPPCSKNISPGDLDQFFDSDLFGLQIRICELKLRVARIENLLRETSEYHDIIIQSLKESLDSLQDFRASIPNYMSLDFSKESSAAIFNLPWSRGIATLYLRYHQCYAALLRPVYYNHLVLALKSAPRPELSPVVSRLMEEGLHAARSNCQIILDLFQRGRNARYGYWDSAHLFSGLIILSLSRIIIKVHDHDELLGSDNSLYNTCRSILHGMASAGNPSAKDHLSHLADVESIVDMLMSGHNVMVDESDNLLLFWANFEVNETMEDDIWPDVNWNGPS</sequence>
<keyword evidence="2" id="KW-0805">Transcription regulation</keyword>
<dbReference type="AlphaFoldDB" id="A0A8H7K8L2"/>
<gene>
    <name evidence="7" type="ORF">IM811_009140</name>
</gene>
<dbReference type="EMBL" id="JADCTT010000020">
    <property type="protein sequence ID" value="KAF9742487.1"/>
    <property type="molecule type" value="Genomic_DNA"/>
</dbReference>
<evidence type="ECO:0000256" key="5">
    <source>
        <dbReference type="SAM" id="MobiDB-lite"/>
    </source>
</evidence>
<evidence type="ECO:0000313" key="7">
    <source>
        <dbReference type="EMBL" id="KAF9742487.1"/>
    </source>
</evidence>
<evidence type="ECO:0000256" key="4">
    <source>
        <dbReference type="ARBA" id="ARBA00023242"/>
    </source>
</evidence>
<feature type="compositionally biased region" description="Low complexity" evidence="5">
    <location>
        <begin position="68"/>
        <end position="79"/>
    </location>
</feature>
<dbReference type="PANTHER" id="PTHR47424">
    <property type="entry name" value="REGULATORY PROTEIN GAL4"/>
    <property type="match status" value="1"/>
</dbReference>
<dbReference type="Proteomes" id="UP000616885">
    <property type="component" value="Unassembled WGS sequence"/>
</dbReference>
<dbReference type="GO" id="GO:0008270">
    <property type="term" value="F:zinc ion binding"/>
    <property type="evidence" value="ECO:0007669"/>
    <property type="project" value="InterPro"/>
</dbReference>
<feature type="region of interest" description="Disordered" evidence="5">
    <location>
        <begin position="60"/>
        <end position="79"/>
    </location>
</feature>
<evidence type="ECO:0000259" key="6">
    <source>
        <dbReference type="PROSITE" id="PS50048"/>
    </source>
</evidence>